<dbReference type="GO" id="GO:0005524">
    <property type="term" value="F:ATP binding"/>
    <property type="evidence" value="ECO:0007669"/>
    <property type="project" value="UniProtKB-KW"/>
</dbReference>
<name>A0AA41BWL6_9GAMM</name>
<dbReference type="SUPFAM" id="SSF52540">
    <property type="entry name" value="P-loop containing nucleoside triphosphate hydrolases"/>
    <property type="match status" value="1"/>
</dbReference>
<reference evidence="4" key="2">
    <citation type="submission" date="2022-09" db="EMBL/GenBank/DDBJ databases">
        <title>Rouxiella aceris sp. nov., isolated from tree sap and emended description of the genus Rhouxiella.</title>
        <authorList>
            <person name="Kim I.S."/>
        </authorList>
    </citation>
    <scope>NUCLEOTIDE SEQUENCE</scope>
    <source>
        <strain evidence="4">SAP-2</strain>
    </source>
</reference>
<dbReference type="RefSeq" id="WP_194977949.1">
    <property type="nucleotide sequence ID" value="NZ_JADMKS010000004.1"/>
</dbReference>
<reference evidence="4" key="1">
    <citation type="submission" date="2020-11" db="EMBL/GenBank/DDBJ databases">
        <authorList>
            <person name="Lee S.D."/>
        </authorList>
    </citation>
    <scope>NUCLEOTIDE SEQUENCE</scope>
    <source>
        <strain evidence="4">SAP-2</strain>
    </source>
</reference>
<dbReference type="SMART" id="SM00382">
    <property type="entry name" value="AAA"/>
    <property type="match status" value="1"/>
</dbReference>
<dbReference type="PANTHER" id="PTHR43790">
    <property type="entry name" value="CARBOHYDRATE TRANSPORT ATP-BINDING PROTEIN MG119-RELATED"/>
    <property type="match status" value="1"/>
</dbReference>
<keyword evidence="2 4" id="KW-0067">ATP-binding</keyword>
<dbReference type="PROSITE" id="PS50893">
    <property type="entry name" value="ABC_TRANSPORTER_2"/>
    <property type="match status" value="1"/>
</dbReference>
<evidence type="ECO:0000259" key="3">
    <source>
        <dbReference type="PROSITE" id="PS50893"/>
    </source>
</evidence>
<dbReference type="InterPro" id="IPR027417">
    <property type="entry name" value="P-loop_NTPase"/>
</dbReference>
<protein>
    <submittedName>
        <fullName evidence="4">Sugar ABC transporter ATP-binding protein</fullName>
    </submittedName>
</protein>
<gene>
    <name evidence="4" type="ORF">ITX54_10195</name>
</gene>
<proteinExistence type="predicted"/>
<dbReference type="EMBL" id="JADMKS010000004">
    <property type="protein sequence ID" value="MBF6637019.1"/>
    <property type="molecule type" value="Genomic_DNA"/>
</dbReference>
<dbReference type="CDD" id="cd03216">
    <property type="entry name" value="ABC_Carb_Monos_I"/>
    <property type="match status" value="1"/>
</dbReference>
<dbReference type="Proteomes" id="UP000705283">
    <property type="component" value="Unassembled WGS sequence"/>
</dbReference>
<dbReference type="Gene3D" id="3.40.50.300">
    <property type="entry name" value="P-loop containing nucleotide triphosphate hydrolases"/>
    <property type="match status" value="1"/>
</dbReference>
<comment type="caution">
    <text evidence="4">The sequence shown here is derived from an EMBL/GenBank/DDBJ whole genome shotgun (WGS) entry which is preliminary data.</text>
</comment>
<dbReference type="GO" id="GO:0016887">
    <property type="term" value="F:ATP hydrolysis activity"/>
    <property type="evidence" value="ECO:0007669"/>
    <property type="project" value="InterPro"/>
</dbReference>
<dbReference type="InterPro" id="IPR050107">
    <property type="entry name" value="ABC_carbohydrate_import_ATPase"/>
</dbReference>
<evidence type="ECO:0000313" key="5">
    <source>
        <dbReference type="Proteomes" id="UP000705283"/>
    </source>
</evidence>
<dbReference type="InterPro" id="IPR003439">
    <property type="entry name" value="ABC_transporter-like_ATP-bd"/>
</dbReference>
<evidence type="ECO:0000256" key="2">
    <source>
        <dbReference type="ARBA" id="ARBA00022840"/>
    </source>
</evidence>
<feature type="domain" description="ABC transporter" evidence="3">
    <location>
        <begin position="6"/>
        <end position="248"/>
    </location>
</feature>
<dbReference type="InterPro" id="IPR003593">
    <property type="entry name" value="AAA+_ATPase"/>
</dbReference>
<evidence type="ECO:0000256" key="1">
    <source>
        <dbReference type="ARBA" id="ARBA00022741"/>
    </source>
</evidence>
<dbReference type="PANTHER" id="PTHR43790:SF8">
    <property type="entry name" value="SUGAR ABC TRANSPORTER ATP-BINDING PROTEIN"/>
    <property type="match status" value="1"/>
</dbReference>
<accession>A0AA41BWL6</accession>
<dbReference type="Pfam" id="PF00005">
    <property type="entry name" value="ABC_tran"/>
    <property type="match status" value="1"/>
</dbReference>
<evidence type="ECO:0000313" key="4">
    <source>
        <dbReference type="EMBL" id="MBF6637019.1"/>
    </source>
</evidence>
<sequence length="255" mass="26920">MSTPVLEAKGISRHFGGVKALEEVNFRVYPGEICALIGDNGAGKSTLTKILSGADRPDSGTLSVDGKPVVFDSPGSAQQHGISTVYQDLALAPELTPVDNLFLGHETLRGGLAGKLGVLNRGSMRAKAVEQFARLGVNLRSLSVPISSLSGGQRQSVAIARAAMWAGRVIFMDEPTAALGVVQTDRVLQLIRQVRDTGIAVVLISHNMPQVLEIADRVEVLRLGRSVAQMPIANLRVDDLVSLMTSGTCAAMEGV</sequence>
<keyword evidence="1" id="KW-0547">Nucleotide-binding</keyword>
<dbReference type="AlphaFoldDB" id="A0AA41BWL6"/>
<organism evidence="4 5">
    <name type="scientific">Rouxiella silvae</name>
    <dbReference type="NCBI Taxonomy" id="1646373"/>
    <lineage>
        <taxon>Bacteria</taxon>
        <taxon>Pseudomonadati</taxon>
        <taxon>Pseudomonadota</taxon>
        <taxon>Gammaproteobacteria</taxon>
        <taxon>Enterobacterales</taxon>
        <taxon>Yersiniaceae</taxon>
        <taxon>Rouxiella</taxon>
    </lineage>
</organism>